<feature type="binding site" evidence="6">
    <location>
        <position position="208"/>
    </location>
    <ligand>
        <name>Mg(2+)</name>
        <dbReference type="ChEBI" id="CHEBI:18420"/>
        <label>1</label>
        <note>catalytic</note>
    </ligand>
</feature>
<comment type="catalytic activity">
    <reaction evidence="1 7">
        <text>a myo-inositol phosphate + H2O = myo-inositol + phosphate</text>
        <dbReference type="Rhea" id="RHEA:24056"/>
        <dbReference type="ChEBI" id="CHEBI:15377"/>
        <dbReference type="ChEBI" id="CHEBI:17268"/>
        <dbReference type="ChEBI" id="CHEBI:43474"/>
        <dbReference type="ChEBI" id="CHEBI:84139"/>
        <dbReference type="EC" id="3.1.3.25"/>
    </reaction>
</comment>
<dbReference type="AlphaFoldDB" id="A0A1G2L680"/>
<dbReference type="GO" id="GO:0007165">
    <property type="term" value="P:signal transduction"/>
    <property type="evidence" value="ECO:0007669"/>
    <property type="project" value="TreeGrafter"/>
</dbReference>
<feature type="binding site" evidence="6">
    <location>
        <position position="82"/>
    </location>
    <ligand>
        <name>Mg(2+)</name>
        <dbReference type="ChEBI" id="CHEBI:18420"/>
        <label>1</label>
        <note>catalytic</note>
    </ligand>
</feature>
<dbReference type="SUPFAM" id="SSF56655">
    <property type="entry name" value="Carbohydrate phosphatase"/>
    <property type="match status" value="1"/>
</dbReference>
<comment type="similarity">
    <text evidence="7">Belongs to the inositol monophosphatase superfamily.</text>
</comment>
<dbReference type="EMBL" id="MHQO01000016">
    <property type="protein sequence ID" value="OHA07143.1"/>
    <property type="molecule type" value="Genomic_DNA"/>
</dbReference>
<evidence type="ECO:0000313" key="8">
    <source>
        <dbReference type="EMBL" id="OHA07143.1"/>
    </source>
</evidence>
<reference evidence="8 9" key="1">
    <citation type="journal article" date="2016" name="Nat. Commun.">
        <title>Thousands of microbial genomes shed light on interconnected biogeochemical processes in an aquifer system.</title>
        <authorList>
            <person name="Anantharaman K."/>
            <person name="Brown C.T."/>
            <person name="Hug L.A."/>
            <person name="Sharon I."/>
            <person name="Castelle C.J."/>
            <person name="Probst A.J."/>
            <person name="Thomas B.C."/>
            <person name="Singh A."/>
            <person name="Wilkins M.J."/>
            <person name="Karaoz U."/>
            <person name="Brodie E.L."/>
            <person name="Williams K.H."/>
            <person name="Hubbard S.S."/>
            <person name="Banfield J.F."/>
        </authorList>
    </citation>
    <scope>NUCLEOTIDE SEQUENCE [LARGE SCALE GENOMIC DNA]</scope>
</reference>
<dbReference type="InterPro" id="IPR033942">
    <property type="entry name" value="IMPase"/>
</dbReference>
<evidence type="ECO:0000256" key="3">
    <source>
        <dbReference type="ARBA" id="ARBA00022723"/>
    </source>
</evidence>
<evidence type="ECO:0000256" key="5">
    <source>
        <dbReference type="ARBA" id="ARBA00022842"/>
    </source>
</evidence>
<keyword evidence="4 7" id="KW-0378">Hydrolase</keyword>
<evidence type="ECO:0000256" key="7">
    <source>
        <dbReference type="RuleBase" id="RU364068"/>
    </source>
</evidence>
<dbReference type="Gene3D" id="3.40.190.80">
    <property type="match status" value="1"/>
</dbReference>
<evidence type="ECO:0000256" key="1">
    <source>
        <dbReference type="ARBA" id="ARBA00001033"/>
    </source>
</evidence>
<dbReference type="Pfam" id="PF00459">
    <property type="entry name" value="Inositol_P"/>
    <property type="match status" value="1"/>
</dbReference>
<evidence type="ECO:0000313" key="9">
    <source>
        <dbReference type="Proteomes" id="UP000177982"/>
    </source>
</evidence>
<comment type="cofactor">
    <cofactor evidence="2 6 7">
        <name>Mg(2+)</name>
        <dbReference type="ChEBI" id="CHEBI:18420"/>
    </cofactor>
</comment>
<dbReference type="PRINTS" id="PR00377">
    <property type="entry name" value="IMPHPHTASES"/>
</dbReference>
<dbReference type="Gene3D" id="3.30.540.10">
    <property type="entry name" value="Fructose-1,6-Bisphosphatase, subunit A, domain 1"/>
    <property type="match status" value="1"/>
</dbReference>
<dbReference type="GO" id="GO:0008934">
    <property type="term" value="F:inositol monophosphate 1-phosphatase activity"/>
    <property type="evidence" value="ECO:0007669"/>
    <property type="project" value="InterPro"/>
</dbReference>
<feature type="binding site" evidence="6">
    <location>
        <position position="66"/>
    </location>
    <ligand>
        <name>Mg(2+)</name>
        <dbReference type="ChEBI" id="CHEBI:18420"/>
        <label>1</label>
        <note>catalytic</note>
    </ligand>
</feature>
<feature type="binding site" evidence="6">
    <location>
        <position position="84"/>
    </location>
    <ligand>
        <name>Mg(2+)</name>
        <dbReference type="ChEBI" id="CHEBI:18420"/>
        <label>1</label>
        <note>catalytic</note>
    </ligand>
</feature>
<proteinExistence type="inferred from homology"/>
<dbReference type="FunFam" id="3.30.540.10:FF:000003">
    <property type="entry name" value="Inositol-1-monophosphatase"/>
    <property type="match status" value="1"/>
</dbReference>
<evidence type="ECO:0000256" key="2">
    <source>
        <dbReference type="ARBA" id="ARBA00001946"/>
    </source>
</evidence>
<dbReference type="InterPro" id="IPR000760">
    <property type="entry name" value="Inositol_monophosphatase-like"/>
</dbReference>
<evidence type="ECO:0000256" key="4">
    <source>
        <dbReference type="ARBA" id="ARBA00022801"/>
    </source>
</evidence>
<dbReference type="InterPro" id="IPR020583">
    <property type="entry name" value="Inositol_monoP_metal-BS"/>
</dbReference>
<dbReference type="PANTHER" id="PTHR20854:SF4">
    <property type="entry name" value="INOSITOL-1-MONOPHOSPHATASE-RELATED"/>
    <property type="match status" value="1"/>
</dbReference>
<dbReference type="PROSITE" id="PS00629">
    <property type="entry name" value="IMP_1"/>
    <property type="match status" value="1"/>
</dbReference>
<evidence type="ECO:0000256" key="6">
    <source>
        <dbReference type="PIRSR" id="PIRSR600760-2"/>
    </source>
</evidence>
<keyword evidence="5 6" id="KW-0460">Magnesium</keyword>
<dbReference type="GO" id="GO:0006020">
    <property type="term" value="P:inositol metabolic process"/>
    <property type="evidence" value="ECO:0007669"/>
    <property type="project" value="TreeGrafter"/>
</dbReference>
<feature type="binding site" evidence="6">
    <location>
        <position position="85"/>
    </location>
    <ligand>
        <name>Mg(2+)</name>
        <dbReference type="ChEBI" id="CHEBI:18420"/>
        <label>1</label>
        <note>catalytic</note>
    </ligand>
</feature>
<keyword evidence="3 6" id="KW-0479">Metal-binding</keyword>
<name>A0A1G2L680_9BACT</name>
<sequence>MNNRHLTTAIEAARAAGAVIKKHFRGTVIIEEKSDGSFVSMVDRGAERAALGVIEGQFPVHSIVTEEAGVFDRDPDSIWYIDPLDGTTNFLHHVPFFCVSIGYAHKGVLEAGVIFDPVHEELFCAERGGGAFLNGKKIEVSNPEFKNAVIGACRSSEIAKKKLGLKMAQALEERVHGVKFMGSAALELAYTSCGRFDGFVGLAVNSYDVSAGVLICEEAGAETVTHSGKPATFLDKDFVIGNKEITLQIVKYIKKAKV</sequence>
<dbReference type="GO" id="GO:0046872">
    <property type="term" value="F:metal ion binding"/>
    <property type="evidence" value="ECO:0007669"/>
    <property type="project" value="UniProtKB-KW"/>
</dbReference>
<dbReference type="Proteomes" id="UP000177982">
    <property type="component" value="Unassembled WGS sequence"/>
</dbReference>
<accession>A0A1G2L680</accession>
<dbReference type="CDD" id="cd01639">
    <property type="entry name" value="IMPase"/>
    <property type="match status" value="1"/>
</dbReference>
<dbReference type="PANTHER" id="PTHR20854">
    <property type="entry name" value="INOSITOL MONOPHOSPHATASE"/>
    <property type="match status" value="1"/>
</dbReference>
<protein>
    <recommendedName>
        <fullName evidence="7">Inositol-1-monophosphatase</fullName>
        <ecNumber evidence="7">3.1.3.25</ecNumber>
    </recommendedName>
</protein>
<comment type="caution">
    <text evidence="8">The sequence shown here is derived from an EMBL/GenBank/DDBJ whole genome shotgun (WGS) entry which is preliminary data.</text>
</comment>
<dbReference type="EC" id="3.1.3.25" evidence="7"/>
<gene>
    <name evidence="8" type="ORF">A2934_02355</name>
</gene>
<organism evidence="8 9">
    <name type="scientific">Candidatus Sungbacteria bacterium RIFCSPLOWO2_01_FULL_47_10</name>
    <dbReference type="NCBI Taxonomy" id="1802276"/>
    <lineage>
        <taxon>Bacteria</taxon>
        <taxon>Candidatus Sungiibacteriota</taxon>
    </lineage>
</organism>